<dbReference type="PANTHER" id="PTHR38790:SF4">
    <property type="entry name" value="2EXR DOMAIN-CONTAINING PROTEIN"/>
    <property type="match status" value="1"/>
</dbReference>
<gene>
    <name evidence="2" type="ORF">AA0117_g13176</name>
</gene>
<dbReference type="AlphaFoldDB" id="A0A4Q4MSG0"/>
<evidence type="ECO:0008006" key="4">
    <source>
        <dbReference type="Google" id="ProtNLM"/>
    </source>
</evidence>
<accession>A0A4Q4MSG0</accession>
<sequence length="156" mass="17401">MSKPRSANGAEDCRVEVRTTGPGSPLAASDQRIIEIAQRNATSSPLLRLPPEIRNMIYTLIIDVNTVVFTKAGLGRGRHPIQDGLALLRVCRQIHAEAALLPYALNTFVFWTFISDLQAFLYGRKKEQIAALRNVQWGSDTKTAVEWMKVLGQPER</sequence>
<proteinExistence type="predicted"/>
<organism evidence="2 3">
    <name type="scientific">Alternaria alternata</name>
    <name type="common">Alternaria rot fungus</name>
    <name type="synonym">Torula alternata</name>
    <dbReference type="NCBI Taxonomy" id="5599"/>
    <lineage>
        <taxon>Eukaryota</taxon>
        <taxon>Fungi</taxon>
        <taxon>Dikarya</taxon>
        <taxon>Ascomycota</taxon>
        <taxon>Pezizomycotina</taxon>
        <taxon>Dothideomycetes</taxon>
        <taxon>Pleosporomycetidae</taxon>
        <taxon>Pleosporales</taxon>
        <taxon>Pleosporineae</taxon>
        <taxon>Pleosporaceae</taxon>
        <taxon>Alternaria</taxon>
        <taxon>Alternaria sect. Alternaria</taxon>
        <taxon>Alternaria alternata complex</taxon>
    </lineage>
</organism>
<evidence type="ECO:0000256" key="1">
    <source>
        <dbReference type="SAM" id="MobiDB-lite"/>
    </source>
</evidence>
<name>A0A4Q4MSG0_ALTAL</name>
<dbReference type="VEuPathDB" id="FungiDB:CC77DRAFT_672907"/>
<dbReference type="EMBL" id="PDXD01000152">
    <property type="protein sequence ID" value="RYN58590.1"/>
    <property type="molecule type" value="Genomic_DNA"/>
</dbReference>
<comment type="caution">
    <text evidence="2">The sequence shown here is derived from an EMBL/GenBank/DDBJ whole genome shotgun (WGS) entry which is preliminary data.</text>
</comment>
<dbReference type="PANTHER" id="PTHR38790">
    <property type="entry name" value="2EXR DOMAIN-CONTAINING PROTEIN-RELATED"/>
    <property type="match status" value="1"/>
</dbReference>
<reference evidence="3" key="1">
    <citation type="journal article" date="2019" name="bioRxiv">
        <title>Genomics, evolutionary history and diagnostics of the Alternaria alternata species group including apple and Asian pear pathotypes.</title>
        <authorList>
            <person name="Armitage A.D."/>
            <person name="Cockerton H.M."/>
            <person name="Sreenivasaprasad S."/>
            <person name="Woodhall J.W."/>
            <person name="Lane C.R."/>
            <person name="Harrison R.J."/>
            <person name="Clarkson J.P."/>
        </authorList>
    </citation>
    <scope>NUCLEOTIDE SEQUENCE [LARGE SCALE GENOMIC DNA]</scope>
    <source>
        <strain evidence="3">FERA 1177</strain>
    </source>
</reference>
<feature type="region of interest" description="Disordered" evidence="1">
    <location>
        <begin position="1"/>
        <end position="26"/>
    </location>
</feature>
<protein>
    <recommendedName>
        <fullName evidence="4">F-box domain-containing protein</fullName>
    </recommendedName>
</protein>
<evidence type="ECO:0000313" key="2">
    <source>
        <dbReference type="EMBL" id="RYN58590.1"/>
    </source>
</evidence>
<evidence type="ECO:0000313" key="3">
    <source>
        <dbReference type="Proteomes" id="UP000291422"/>
    </source>
</evidence>
<dbReference type="Proteomes" id="UP000291422">
    <property type="component" value="Unassembled WGS sequence"/>
</dbReference>